<keyword evidence="2" id="KW-1185">Reference proteome</keyword>
<dbReference type="InterPro" id="IPR006439">
    <property type="entry name" value="HAD-SF_hydro_IA"/>
</dbReference>
<dbReference type="SFLD" id="SFLDS00003">
    <property type="entry name" value="Haloacid_Dehalogenase"/>
    <property type="match status" value="1"/>
</dbReference>
<dbReference type="InterPro" id="IPR023198">
    <property type="entry name" value="PGP-like_dom2"/>
</dbReference>
<name>A0ABZ1TJQ9_STRVG</name>
<reference evidence="1" key="1">
    <citation type="submission" date="2022-10" db="EMBL/GenBank/DDBJ databases">
        <title>The complete genomes of actinobacterial strains from the NBC collection.</title>
        <authorList>
            <person name="Joergensen T.S."/>
            <person name="Alvarez Arevalo M."/>
            <person name="Sterndorff E.B."/>
            <person name="Faurdal D."/>
            <person name="Vuksanovic O."/>
            <person name="Mourched A.-S."/>
            <person name="Charusanti P."/>
            <person name="Shaw S."/>
            <person name="Blin K."/>
            <person name="Weber T."/>
        </authorList>
    </citation>
    <scope>NUCLEOTIDE SEQUENCE</scope>
    <source>
        <strain evidence="1">NBC_00248</strain>
    </source>
</reference>
<evidence type="ECO:0000313" key="1">
    <source>
        <dbReference type="EMBL" id="WUQ16069.1"/>
    </source>
</evidence>
<dbReference type="PANTHER" id="PTHR43611">
    <property type="entry name" value="ALPHA-D-GLUCOSE 1-PHOSPHATE PHOSPHATASE"/>
    <property type="match status" value="1"/>
</dbReference>
<dbReference type="PANTHER" id="PTHR43611:SF3">
    <property type="entry name" value="FLAVIN MONONUCLEOTIDE HYDROLASE 1, CHLOROPLATIC"/>
    <property type="match status" value="1"/>
</dbReference>
<dbReference type="CDD" id="cd02603">
    <property type="entry name" value="HAD_sEH-N_like"/>
    <property type="match status" value="1"/>
</dbReference>
<proteinExistence type="predicted"/>
<dbReference type="InterPro" id="IPR023214">
    <property type="entry name" value="HAD_sf"/>
</dbReference>
<dbReference type="EMBL" id="CP108090">
    <property type="protein sequence ID" value="WUQ16069.1"/>
    <property type="molecule type" value="Genomic_DNA"/>
</dbReference>
<dbReference type="RefSeq" id="WP_328964412.1">
    <property type="nucleotide sequence ID" value="NZ_CP108090.1"/>
</dbReference>
<dbReference type="Pfam" id="PF00702">
    <property type="entry name" value="Hydrolase"/>
    <property type="match status" value="1"/>
</dbReference>
<dbReference type="Gene3D" id="1.10.150.240">
    <property type="entry name" value="Putative phosphatase, domain 2"/>
    <property type="match status" value="1"/>
</dbReference>
<protein>
    <submittedName>
        <fullName evidence="1">HAD family phosphatase</fullName>
    </submittedName>
</protein>
<dbReference type="NCBIfam" id="TIGR01509">
    <property type="entry name" value="HAD-SF-IA-v3"/>
    <property type="match status" value="1"/>
</dbReference>
<evidence type="ECO:0000313" key="2">
    <source>
        <dbReference type="Proteomes" id="UP001432039"/>
    </source>
</evidence>
<dbReference type="Proteomes" id="UP001432039">
    <property type="component" value="Chromosome"/>
</dbReference>
<organism evidence="1 2">
    <name type="scientific">Streptomyces virginiae</name>
    <name type="common">Streptomyces cinnamonensis</name>
    <dbReference type="NCBI Taxonomy" id="1961"/>
    <lineage>
        <taxon>Bacteria</taxon>
        <taxon>Bacillati</taxon>
        <taxon>Actinomycetota</taxon>
        <taxon>Actinomycetes</taxon>
        <taxon>Kitasatosporales</taxon>
        <taxon>Streptomycetaceae</taxon>
        <taxon>Streptomyces</taxon>
    </lineage>
</organism>
<accession>A0ABZ1TJQ9</accession>
<dbReference type="InterPro" id="IPR036412">
    <property type="entry name" value="HAD-like_sf"/>
</dbReference>
<gene>
    <name evidence="1" type="ORF">OG517_34230</name>
</gene>
<dbReference type="PRINTS" id="PR00413">
    <property type="entry name" value="HADHALOGNASE"/>
</dbReference>
<dbReference type="SFLD" id="SFLDG01129">
    <property type="entry name" value="C1.5:_HAD__Beta-PGM__Phosphata"/>
    <property type="match status" value="1"/>
</dbReference>
<dbReference type="SUPFAM" id="SSF56784">
    <property type="entry name" value="HAD-like"/>
    <property type="match status" value="1"/>
</dbReference>
<dbReference type="Gene3D" id="3.40.50.1000">
    <property type="entry name" value="HAD superfamily/HAD-like"/>
    <property type="match status" value="1"/>
</dbReference>
<sequence length="200" mass="21873">MNPKVILFDLGDVVCRFVPERRLELLAAACGTSPQDVREALYGTGLVDLWDQGGATAGRIHETVRSELGFKGGRAELERLWCAAFDPDHEVLRLVRASRPCRTALFTNNDALLLSALPRVMPQVAECFDKLVFSCELGAKKPDPRAFEQALSEMSADPADAVFIDDKAENVSAAGRLGIPGVRFHGADALTETWKTLFPM</sequence>